<keyword evidence="6" id="KW-0472">Membrane</keyword>
<dbReference type="SUPFAM" id="SSF53335">
    <property type="entry name" value="S-adenosyl-L-methionine-dependent methyltransferases"/>
    <property type="match status" value="2"/>
</dbReference>
<protein>
    <recommendedName>
        <fullName evidence="6">Methyltransferase</fullName>
        <ecNumber evidence="6">2.1.1.-</ecNumber>
    </recommendedName>
</protein>
<comment type="similarity">
    <text evidence="2 6">Belongs to the methyltransferase superfamily.</text>
</comment>
<dbReference type="EMBL" id="OZ019910">
    <property type="protein sequence ID" value="CAK9211660.1"/>
    <property type="molecule type" value="Genomic_DNA"/>
</dbReference>
<reference evidence="7" key="1">
    <citation type="submission" date="2024-02" db="EMBL/GenBank/DDBJ databases">
        <authorList>
            <consortium name="ELIXIR-Norway"/>
            <consortium name="Elixir Norway"/>
        </authorList>
    </citation>
    <scope>NUCLEOTIDE SEQUENCE</scope>
</reference>
<evidence type="ECO:0000256" key="4">
    <source>
        <dbReference type="ARBA" id="ARBA00022968"/>
    </source>
</evidence>
<evidence type="ECO:0000313" key="7">
    <source>
        <dbReference type="EMBL" id="CAK9211660.1"/>
    </source>
</evidence>
<evidence type="ECO:0000256" key="1">
    <source>
        <dbReference type="ARBA" id="ARBA00004606"/>
    </source>
</evidence>
<sequence>MMMRELRSGLYATERKIRLLPLVLVVAVLCGLSFYLGNIFDSEKTKLSSEVINKEADDEVTSSLSKSDCLQPALKVEPFPECSINLQDNTPCSDPKRWTKFDKHRMAFRERHCPPRSERLQCLIPPPPGYQLPIRWPTSRDECWYKNVPYEWINTAKANQNWLKKKGEKFFFPGGGTMFPNGVGEYVDHMEELIPAMKDGSIRTALDTGCGVASWGGELLERKILTMSLAPRDNHEAQVQFALERGIPAILGIIATQRMPYPASAFDMAHCSRCLIPWTEFGGVLLLEVDRVLRPGGFWVLSGPPINWQNNYKGWEQTPEKMQQLLDGIESLLSRMCYKKYATKGDIAVWQKPFDNKCYEERKPETYPPVCDDAIEPDAAWYVPMRPCIVPQHENTEGLAVGKIAKWPARLTAPSERLKLVASKVQVFEADTRKWKDRVRHYKQLWSEFKSDKIRNVMDMYTQFGGFAAALIDDPVWVMNVVSSYAANTLGIIYDRGLIGTVSDWCEAFSTYPRTYDMLHMAGLFSAESHRCEMKDVLLEMDRILRPEGIVIIRDGRNFLENAEIWGKAMRWECSQHDTEQGPADVEGLLFCRKQFWQSSETANS</sequence>
<keyword evidence="3 6" id="KW-0489">Methyltransferase</keyword>
<accession>A0ABP0U3J1</accession>
<evidence type="ECO:0000256" key="3">
    <source>
        <dbReference type="ARBA" id="ARBA00022603"/>
    </source>
</evidence>
<comment type="subcellular location">
    <subcellularLocation>
        <location evidence="5">Endomembrane system</location>
        <topology evidence="5">Single-pass membrane protein</topology>
    </subcellularLocation>
    <subcellularLocation>
        <location evidence="1 6">Membrane</location>
        <topology evidence="1 6">Single-pass type II membrane protein</topology>
    </subcellularLocation>
</comment>
<dbReference type="PANTHER" id="PTHR10108">
    <property type="entry name" value="SAM-DEPENDENT METHYLTRANSFERASE"/>
    <property type="match status" value="1"/>
</dbReference>
<dbReference type="EC" id="2.1.1.-" evidence="6"/>
<proteinExistence type="inferred from homology"/>
<dbReference type="Pfam" id="PF03141">
    <property type="entry name" value="Methyltransf_29"/>
    <property type="match status" value="1"/>
</dbReference>
<keyword evidence="6" id="KW-0812">Transmembrane</keyword>
<evidence type="ECO:0000256" key="6">
    <source>
        <dbReference type="RuleBase" id="RU366043"/>
    </source>
</evidence>
<dbReference type="Proteomes" id="UP001497512">
    <property type="component" value="Chromosome 18"/>
</dbReference>
<dbReference type="InterPro" id="IPR029063">
    <property type="entry name" value="SAM-dependent_MTases_sf"/>
</dbReference>
<gene>
    <name evidence="7" type="ORF">CSSPTR1EN2_LOCUS10890</name>
</gene>
<evidence type="ECO:0000256" key="2">
    <source>
        <dbReference type="ARBA" id="ARBA00008361"/>
    </source>
</evidence>
<organism evidence="7 8">
    <name type="scientific">Sphagnum troendelagicum</name>
    <dbReference type="NCBI Taxonomy" id="128251"/>
    <lineage>
        <taxon>Eukaryota</taxon>
        <taxon>Viridiplantae</taxon>
        <taxon>Streptophyta</taxon>
        <taxon>Embryophyta</taxon>
        <taxon>Bryophyta</taxon>
        <taxon>Sphagnophytina</taxon>
        <taxon>Sphagnopsida</taxon>
        <taxon>Sphagnales</taxon>
        <taxon>Sphagnaceae</taxon>
        <taxon>Sphagnum</taxon>
    </lineage>
</organism>
<keyword evidence="8" id="KW-1185">Reference proteome</keyword>
<keyword evidence="6" id="KW-1133">Transmembrane helix</keyword>
<keyword evidence="6" id="KW-0808">Transferase</keyword>
<keyword evidence="4 6" id="KW-0735">Signal-anchor</keyword>
<evidence type="ECO:0000256" key="5">
    <source>
        <dbReference type="ARBA" id="ARBA00037847"/>
    </source>
</evidence>
<dbReference type="Gene3D" id="3.40.50.150">
    <property type="entry name" value="Vaccinia Virus protein VP39"/>
    <property type="match status" value="1"/>
</dbReference>
<dbReference type="InterPro" id="IPR004159">
    <property type="entry name" value="Put_SAM_MeTrfase"/>
</dbReference>
<feature type="transmembrane region" description="Helical" evidence="6">
    <location>
        <begin position="20"/>
        <end position="40"/>
    </location>
</feature>
<name>A0ABP0U3J1_9BRYO</name>
<evidence type="ECO:0000313" key="8">
    <source>
        <dbReference type="Proteomes" id="UP001497512"/>
    </source>
</evidence>
<dbReference type="PANTHER" id="PTHR10108:SF984">
    <property type="entry name" value="METHYLTRANSFERASE PMT21-RELATED"/>
    <property type="match status" value="1"/>
</dbReference>
<keyword evidence="6" id="KW-0325">Glycoprotein</keyword>